<dbReference type="FunFam" id="3.30.70.270:FF:000020">
    <property type="entry name" value="Transposon Tf2-6 polyprotein-like Protein"/>
    <property type="match status" value="1"/>
</dbReference>
<feature type="domain" description="Reverse transcriptase RNase H-like" evidence="7">
    <location>
        <begin position="79"/>
        <end position="182"/>
    </location>
</feature>
<keyword evidence="1" id="KW-0808">Transferase</keyword>
<keyword evidence="4" id="KW-0255">Endonuclease</keyword>
<name>A0AAV7PAW0_PLEWA</name>
<keyword evidence="5" id="KW-0378">Hydrolase</keyword>
<dbReference type="GO" id="GO:0004519">
    <property type="term" value="F:endonuclease activity"/>
    <property type="evidence" value="ECO:0007669"/>
    <property type="project" value="UniProtKB-KW"/>
</dbReference>
<dbReference type="InterPro" id="IPR043128">
    <property type="entry name" value="Rev_trsase/Diguanyl_cyclase"/>
</dbReference>
<evidence type="ECO:0000256" key="6">
    <source>
        <dbReference type="ARBA" id="ARBA00022918"/>
    </source>
</evidence>
<proteinExistence type="predicted"/>
<protein>
    <recommendedName>
        <fullName evidence="7">Reverse transcriptase RNase H-like domain-containing protein</fullName>
    </recommendedName>
</protein>
<dbReference type="GO" id="GO:0016787">
    <property type="term" value="F:hydrolase activity"/>
    <property type="evidence" value="ECO:0007669"/>
    <property type="project" value="UniProtKB-KW"/>
</dbReference>
<keyword evidence="2" id="KW-0548">Nucleotidyltransferase</keyword>
<dbReference type="PANTHER" id="PTHR37984">
    <property type="entry name" value="PROTEIN CBG26694"/>
    <property type="match status" value="1"/>
</dbReference>
<dbReference type="InterPro" id="IPR050951">
    <property type="entry name" value="Retrovirus_Pol_polyprotein"/>
</dbReference>
<keyword evidence="3" id="KW-0540">Nuclease</keyword>
<comment type="caution">
    <text evidence="8">The sequence shown here is derived from an EMBL/GenBank/DDBJ whole genome shotgun (WGS) entry which is preliminary data.</text>
</comment>
<reference evidence="8" key="1">
    <citation type="journal article" date="2022" name="bioRxiv">
        <title>Sequencing and chromosome-scale assembly of the giantPleurodeles waltlgenome.</title>
        <authorList>
            <person name="Brown T."/>
            <person name="Elewa A."/>
            <person name="Iarovenko S."/>
            <person name="Subramanian E."/>
            <person name="Araus A.J."/>
            <person name="Petzold A."/>
            <person name="Susuki M."/>
            <person name="Suzuki K.-i.T."/>
            <person name="Hayashi T."/>
            <person name="Toyoda A."/>
            <person name="Oliveira C."/>
            <person name="Osipova E."/>
            <person name="Leigh N.D."/>
            <person name="Simon A."/>
            <person name="Yun M.H."/>
        </authorList>
    </citation>
    <scope>NUCLEOTIDE SEQUENCE</scope>
    <source>
        <strain evidence="8">20211129_DDA</strain>
        <tissue evidence="8">Liver</tissue>
    </source>
</reference>
<evidence type="ECO:0000256" key="5">
    <source>
        <dbReference type="ARBA" id="ARBA00022801"/>
    </source>
</evidence>
<dbReference type="SUPFAM" id="SSF56672">
    <property type="entry name" value="DNA/RNA polymerases"/>
    <property type="match status" value="1"/>
</dbReference>
<keyword evidence="9" id="KW-1185">Reference proteome</keyword>
<keyword evidence="6" id="KW-0695">RNA-directed DNA polymerase</keyword>
<evidence type="ECO:0000256" key="1">
    <source>
        <dbReference type="ARBA" id="ARBA00022679"/>
    </source>
</evidence>
<dbReference type="Proteomes" id="UP001066276">
    <property type="component" value="Chromosome 7"/>
</dbReference>
<dbReference type="Gene3D" id="3.30.70.270">
    <property type="match status" value="1"/>
</dbReference>
<sequence>MDTILAWGLPKTQTGVRSFFGLTGYYRWFVKGYGTIVARLNELTYKKQPKKVISIEACQTALDALKATMCTAPVLKAPDYSKEFVVQAYTSEHSIGAILSQLNEAGLDQPVAFISRRLLPRERRWSAIEHEAFPVVWALKKLRPYLFRTHFWVQTDHRPLRWVMQMRGENPNLLRWSISLQRMDFTVEHCSGTEHANVDGLSRFFYLSDKDSQEVG</sequence>
<evidence type="ECO:0000256" key="2">
    <source>
        <dbReference type="ARBA" id="ARBA00022695"/>
    </source>
</evidence>
<dbReference type="GO" id="GO:0003964">
    <property type="term" value="F:RNA-directed DNA polymerase activity"/>
    <property type="evidence" value="ECO:0007669"/>
    <property type="project" value="UniProtKB-KW"/>
</dbReference>
<gene>
    <name evidence="8" type="ORF">NDU88_003900</name>
</gene>
<dbReference type="CDD" id="cd09274">
    <property type="entry name" value="RNase_HI_RT_Ty3"/>
    <property type="match status" value="1"/>
</dbReference>
<evidence type="ECO:0000256" key="3">
    <source>
        <dbReference type="ARBA" id="ARBA00022722"/>
    </source>
</evidence>
<evidence type="ECO:0000313" key="8">
    <source>
        <dbReference type="EMBL" id="KAJ1125468.1"/>
    </source>
</evidence>
<organism evidence="8 9">
    <name type="scientific">Pleurodeles waltl</name>
    <name type="common">Iberian ribbed newt</name>
    <dbReference type="NCBI Taxonomy" id="8319"/>
    <lineage>
        <taxon>Eukaryota</taxon>
        <taxon>Metazoa</taxon>
        <taxon>Chordata</taxon>
        <taxon>Craniata</taxon>
        <taxon>Vertebrata</taxon>
        <taxon>Euteleostomi</taxon>
        <taxon>Amphibia</taxon>
        <taxon>Batrachia</taxon>
        <taxon>Caudata</taxon>
        <taxon>Salamandroidea</taxon>
        <taxon>Salamandridae</taxon>
        <taxon>Pleurodelinae</taxon>
        <taxon>Pleurodeles</taxon>
    </lineage>
</organism>
<dbReference type="AlphaFoldDB" id="A0AAV7PAW0"/>
<dbReference type="Pfam" id="PF17917">
    <property type="entry name" value="RT_RNaseH"/>
    <property type="match status" value="1"/>
</dbReference>
<accession>A0AAV7PAW0</accession>
<dbReference type="InterPro" id="IPR041373">
    <property type="entry name" value="RT_RNaseH"/>
</dbReference>
<dbReference type="InterPro" id="IPR043502">
    <property type="entry name" value="DNA/RNA_pol_sf"/>
</dbReference>
<evidence type="ECO:0000256" key="4">
    <source>
        <dbReference type="ARBA" id="ARBA00022759"/>
    </source>
</evidence>
<dbReference type="PANTHER" id="PTHR37984:SF5">
    <property type="entry name" value="PROTEIN NYNRIN-LIKE"/>
    <property type="match status" value="1"/>
</dbReference>
<dbReference type="EMBL" id="JANPWB010000011">
    <property type="protein sequence ID" value="KAJ1125468.1"/>
    <property type="molecule type" value="Genomic_DNA"/>
</dbReference>
<evidence type="ECO:0000259" key="7">
    <source>
        <dbReference type="Pfam" id="PF17917"/>
    </source>
</evidence>
<evidence type="ECO:0000313" key="9">
    <source>
        <dbReference type="Proteomes" id="UP001066276"/>
    </source>
</evidence>